<name>A0A2V4KZB5_AQUAC</name>
<dbReference type="PROSITE" id="PS51257">
    <property type="entry name" value="PROKAR_LIPOPROTEIN"/>
    <property type="match status" value="1"/>
</dbReference>
<evidence type="ECO:0000256" key="1">
    <source>
        <dbReference type="SAM" id="SignalP"/>
    </source>
</evidence>
<accession>A0A2V4KZB5</accession>
<sequence length="191" mass="19086">MIRLTIAGALLASACGLQAAEQQARIEASGQEYSGSLSVNQAAGDFNQQVNGRTLAIGGNAQALHRQALQQATSDLQRASARIDGAAFSGGNGVLGVNQAAGSGNQSINSLILQMGVGVAPQALDDFALAQSVAQAQVHSGAVAATPNASRSVHLDDGAFAGSKGVVQLNQSAGVGNQAINNVGIRVMSVP</sequence>
<evidence type="ECO:0000313" key="3">
    <source>
        <dbReference type="Proteomes" id="UP000248146"/>
    </source>
</evidence>
<dbReference type="EMBL" id="QJRX01000007">
    <property type="protein sequence ID" value="PYC22552.1"/>
    <property type="molecule type" value="Genomic_DNA"/>
</dbReference>
<organism evidence="2 3">
    <name type="scientific">Aquipseudomonas alcaligenes</name>
    <name type="common">Pseudomonas alcaligenes</name>
    <dbReference type="NCBI Taxonomy" id="43263"/>
    <lineage>
        <taxon>Bacteria</taxon>
        <taxon>Pseudomonadati</taxon>
        <taxon>Pseudomonadota</taxon>
        <taxon>Gammaproteobacteria</taxon>
        <taxon>Pseudomonadales</taxon>
        <taxon>Pseudomonadaceae</taxon>
        <taxon>Aquipseudomonas</taxon>
    </lineage>
</organism>
<protein>
    <submittedName>
        <fullName evidence="2">Adhesin</fullName>
    </submittedName>
</protein>
<gene>
    <name evidence="2" type="ORF">DMO17_13905</name>
</gene>
<dbReference type="OrthoDB" id="7008646at2"/>
<feature type="signal peptide" evidence="1">
    <location>
        <begin position="1"/>
        <end position="19"/>
    </location>
</feature>
<dbReference type="Proteomes" id="UP000248146">
    <property type="component" value="Unassembled WGS sequence"/>
</dbReference>
<reference evidence="2 3" key="1">
    <citation type="submission" date="2018-06" db="EMBL/GenBank/DDBJ databases">
        <title>Pseudomonas diversity within urban Lake Michigan freshwaters.</title>
        <authorList>
            <person name="Batrich M."/>
            <person name="Hatzopoulos T."/>
            <person name="Putonti C."/>
        </authorList>
    </citation>
    <scope>NUCLEOTIDE SEQUENCE [LARGE SCALE GENOMIC DNA]</scope>
    <source>
        <strain evidence="2 3">MB-090714</strain>
    </source>
</reference>
<comment type="caution">
    <text evidence="2">The sequence shown here is derived from an EMBL/GenBank/DDBJ whole genome shotgun (WGS) entry which is preliminary data.</text>
</comment>
<dbReference type="RefSeq" id="WP_110683090.1">
    <property type="nucleotide sequence ID" value="NZ_QJRX01000007.1"/>
</dbReference>
<keyword evidence="1" id="KW-0732">Signal</keyword>
<dbReference type="AlphaFoldDB" id="A0A2V4KZB5"/>
<feature type="chain" id="PRO_5015950008" evidence="1">
    <location>
        <begin position="20"/>
        <end position="191"/>
    </location>
</feature>
<evidence type="ECO:0000313" key="2">
    <source>
        <dbReference type="EMBL" id="PYC22552.1"/>
    </source>
</evidence>
<proteinExistence type="predicted"/>